<keyword evidence="3 7" id="KW-0812">Transmembrane</keyword>
<keyword evidence="2 7" id="KW-0813">Transport</keyword>
<feature type="transmembrane region" description="Helical" evidence="7">
    <location>
        <begin position="65"/>
        <end position="82"/>
    </location>
</feature>
<keyword evidence="7" id="KW-0249">Electron transport</keyword>
<feature type="transmembrane region" description="Helical" evidence="7">
    <location>
        <begin position="188"/>
        <end position="203"/>
    </location>
</feature>
<keyword evidence="4 7" id="KW-1133">Transmembrane helix</keyword>
<keyword evidence="7" id="KW-0349">Heme</keyword>
<comment type="caution">
    <text evidence="9">The sequence shown here is derived from an EMBL/GenBank/DDBJ whole genome shotgun (WGS) entry which is preliminary data.</text>
</comment>
<keyword evidence="7" id="KW-0479">Metal-binding</keyword>
<sequence>MTAQNTFSHLKQTIAQKVNSVLRPLPAWPIYIIALLPPVWMFWSAVNGTLGVDPVKSLEHEMGELGLQVLVAVLAISPLRRFTGISLIKFRRALGIVGFVYIFLHLLIWLILDVQIVSQILTDIIKRPYITIGMAAFVLMIPLFVTSNNLSVRKLGPKWRSLHKLTYPAVILGAVHYVWLVKGWQTEPLVYLAIVLGLLALRFKPKKRSAPQ</sequence>
<dbReference type="InterPro" id="IPR013130">
    <property type="entry name" value="Fe3_Rdtase_TM_dom"/>
</dbReference>
<feature type="transmembrane region" description="Helical" evidence="7">
    <location>
        <begin position="165"/>
        <end position="182"/>
    </location>
</feature>
<organism evidence="9 10">
    <name type="scientific">Pacificibacter maritimus</name>
    <dbReference type="NCBI Taxonomy" id="762213"/>
    <lineage>
        <taxon>Bacteria</taxon>
        <taxon>Pseudomonadati</taxon>
        <taxon>Pseudomonadota</taxon>
        <taxon>Alphaproteobacteria</taxon>
        <taxon>Rhodobacterales</taxon>
        <taxon>Roseobacteraceae</taxon>
        <taxon>Pacificibacter</taxon>
    </lineage>
</organism>
<dbReference type="GO" id="GO:0016679">
    <property type="term" value="F:oxidoreductase activity, acting on diphenols and related substances as donors"/>
    <property type="evidence" value="ECO:0007669"/>
    <property type="project" value="TreeGrafter"/>
</dbReference>
<dbReference type="Proteomes" id="UP000269689">
    <property type="component" value="Unassembled WGS sequence"/>
</dbReference>
<dbReference type="HAMAP" id="MF_01207">
    <property type="entry name" value="MsrQ"/>
    <property type="match status" value="1"/>
</dbReference>
<evidence type="ECO:0000256" key="6">
    <source>
        <dbReference type="ARBA" id="ARBA00023136"/>
    </source>
</evidence>
<dbReference type="GO" id="GO:0046872">
    <property type="term" value="F:metal ion binding"/>
    <property type="evidence" value="ECO:0007669"/>
    <property type="project" value="UniProtKB-KW"/>
</dbReference>
<evidence type="ECO:0000259" key="8">
    <source>
        <dbReference type="Pfam" id="PF01794"/>
    </source>
</evidence>
<feature type="transmembrane region" description="Helical" evidence="7">
    <location>
        <begin position="94"/>
        <end position="112"/>
    </location>
</feature>
<keyword evidence="7" id="KW-1003">Cell membrane</keyword>
<comment type="cofactor">
    <cofactor evidence="7">
        <name>FMN</name>
        <dbReference type="ChEBI" id="CHEBI:58210"/>
    </cofactor>
    <text evidence="7">Binds 1 FMN per subunit.</text>
</comment>
<accession>A0A3N4UCU2</accession>
<keyword evidence="7" id="KW-0285">Flavoprotein</keyword>
<evidence type="ECO:0000256" key="2">
    <source>
        <dbReference type="ARBA" id="ARBA00022448"/>
    </source>
</evidence>
<dbReference type="PANTHER" id="PTHR36964">
    <property type="entry name" value="PROTEIN-METHIONINE-SULFOXIDE REDUCTASE HEME-BINDING SUBUNIT MSRQ"/>
    <property type="match status" value="1"/>
</dbReference>
<comment type="similarity">
    <text evidence="7">Belongs to the MsrQ family.</text>
</comment>
<dbReference type="AlphaFoldDB" id="A0A3N4UCU2"/>
<dbReference type="NCBIfam" id="NF003833">
    <property type="entry name" value="PRK05419.1-5"/>
    <property type="match status" value="1"/>
</dbReference>
<dbReference type="InterPro" id="IPR022837">
    <property type="entry name" value="MsrQ-like"/>
</dbReference>
<keyword evidence="10" id="KW-1185">Reference proteome</keyword>
<keyword evidence="7" id="KW-0288">FMN</keyword>
<evidence type="ECO:0000256" key="5">
    <source>
        <dbReference type="ARBA" id="ARBA00023004"/>
    </source>
</evidence>
<feature type="transmembrane region" description="Helical" evidence="7">
    <location>
        <begin position="21"/>
        <end position="45"/>
    </location>
</feature>
<reference evidence="9 10" key="1">
    <citation type="submission" date="2018-11" db="EMBL/GenBank/DDBJ databases">
        <title>Genomic Encyclopedia of Type Strains, Phase IV (KMG-IV): sequencing the most valuable type-strain genomes for metagenomic binning, comparative biology and taxonomic classification.</title>
        <authorList>
            <person name="Goeker M."/>
        </authorList>
    </citation>
    <scope>NUCLEOTIDE SEQUENCE [LARGE SCALE GENOMIC DNA]</scope>
    <source>
        <strain evidence="9 10">DSM 104731</strain>
    </source>
</reference>
<evidence type="ECO:0000313" key="9">
    <source>
        <dbReference type="EMBL" id="RPE64899.1"/>
    </source>
</evidence>
<comment type="subunit">
    <text evidence="7">Heterodimer of a catalytic subunit (MsrP) and a heme-binding subunit (MsrQ).</text>
</comment>
<dbReference type="GO" id="GO:0010181">
    <property type="term" value="F:FMN binding"/>
    <property type="evidence" value="ECO:0007669"/>
    <property type="project" value="UniProtKB-UniRule"/>
</dbReference>
<dbReference type="GO" id="GO:0020037">
    <property type="term" value="F:heme binding"/>
    <property type="evidence" value="ECO:0007669"/>
    <property type="project" value="UniProtKB-UniRule"/>
</dbReference>
<evidence type="ECO:0000256" key="3">
    <source>
        <dbReference type="ARBA" id="ARBA00022692"/>
    </source>
</evidence>
<proteinExistence type="inferred from homology"/>
<dbReference type="RefSeq" id="WP_123793920.1">
    <property type="nucleotide sequence ID" value="NZ_RKQK01000004.1"/>
</dbReference>
<comment type="function">
    <text evidence="7">Part of the MsrPQ system that repairs oxidized periplasmic proteins containing methionine sulfoxide residues (Met-O), using respiratory chain electrons. Thus protects these proteins from oxidative-stress damage caused by reactive species of oxygen and chlorine generated by the host defense mechanisms. MsrPQ is essential for the maintenance of envelope integrity under bleach stress, rescuing a wide series of structurally unrelated periplasmic proteins from methionine oxidation. MsrQ provides electrons for reduction to the reductase catalytic subunit MsrP, using the quinone pool of the respiratory chain.</text>
</comment>
<feature type="transmembrane region" description="Helical" evidence="7">
    <location>
        <begin position="124"/>
        <end position="145"/>
    </location>
</feature>
<dbReference type="OrthoDB" id="9788328at2"/>
<comment type="subcellular location">
    <subcellularLocation>
        <location evidence="7">Cell membrane</location>
        <topology evidence="7">Multi-pass membrane protein</topology>
    </subcellularLocation>
    <subcellularLocation>
        <location evidence="1">Membrane</location>
        <topology evidence="1">Multi-pass membrane protein</topology>
    </subcellularLocation>
</comment>
<keyword evidence="5 7" id="KW-0408">Iron</keyword>
<dbReference type="Pfam" id="PF01794">
    <property type="entry name" value="Ferric_reduct"/>
    <property type="match status" value="1"/>
</dbReference>
<dbReference type="GO" id="GO:0030091">
    <property type="term" value="P:protein repair"/>
    <property type="evidence" value="ECO:0007669"/>
    <property type="project" value="UniProtKB-UniRule"/>
</dbReference>
<gene>
    <name evidence="7" type="primary">msrQ</name>
    <name evidence="9" type="ORF">EDD53_2665</name>
</gene>
<evidence type="ECO:0000256" key="7">
    <source>
        <dbReference type="HAMAP-Rule" id="MF_01207"/>
    </source>
</evidence>
<name>A0A3N4UCU2_9RHOB</name>
<evidence type="ECO:0000256" key="4">
    <source>
        <dbReference type="ARBA" id="ARBA00022989"/>
    </source>
</evidence>
<dbReference type="PANTHER" id="PTHR36964:SF1">
    <property type="entry name" value="PROTEIN-METHIONINE-SULFOXIDE REDUCTASE HEME-BINDING SUBUNIT MSRQ"/>
    <property type="match status" value="1"/>
</dbReference>
<dbReference type="GO" id="GO:0009055">
    <property type="term" value="F:electron transfer activity"/>
    <property type="evidence" value="ECO:0007669"/>
    <property type="project" value="UniProtKB-UniRule"/>
</dbReference>
<feature type="domain" description="Ferric oxidoreductase" evidence="8">
    <location>
        <begin position="68"/>
        <end position="173"/>
    </location>
</feature>
<comment type="cofactor">
    <cofactor evidence="7">
        <name>heme b</name>
        <dbReference type="ChEBI" id="CHEBI:60344"/>
    </cofactor>
    <text evidence="7">Binds 1 heme b (iron(II)-protoporphyrin IX) group per subunit.</text>
</comment>
<keyword evidence="6 7" id="KW-0472">Membrane</keyword>
<evidence type="ECO:0000313" key="10">
    <source>
        <dbReference type="Proteomes" id="UP000269689"/>
    </source>
</evidence>
<dbReference type="GO" id="GO:0005886">
    <property type="term" value="C:plasma membrane"/>
    <property type="evidence" value="ECO:0007669"/>
    <property type="project" value="UniProtKB-SubCell"/>
</dbReference>
<dbReference type="EMBL" id="RKQK01000004">
    <property type="protein sequence ID" value="RPE64899.1"/>
    <property type="molecule type" value="Genomic_DNA"/>
</dbReference>
<evidence type="ECO:0000256" key="1">
    <source>
        <dbReference type="ARBA" id="ARBA00004141"/>
    </source>
</evidence>
<protein>
    <recommendedName>
        <fullName evidence="7">Protein-methionine-sulfoxide reductase heme-binding subunit MsrQ</fullName>
    </recommendedName>
    <alternativeName>
        <fullName evidence="7">Flavocytochrome MsrQ</fullName>
    </alternativeName>
</protein>